<reference evidence="1 4" key="2">
    <citation type="submission" date="2020-08" db="EMBL/GenBank/DDBJ databases">
        <title>Sequencing the genomes of 1000 actinobacteria strains.</title>
        <authorList>
            <person name="Klenk H.-P."/>
        </authorList>
    </citation>
    <scope>NUCLEOTIDE SEQUENCE [LARGE SCALE GENOMIC DNA]</scope>
    <source>
        <strain evidence="1 4">DSM 16678</strain>
    </source>
</reference>
<protein>
    <recommendedName>
        <fullName evidence="5">DUF1579 domain-containing protein</fullName>
    </recommendedName>
</protein>
<dbReference type="RefSeq" id="WP_110552670.1">
    <property type="nucleotide sequence ID" value="NZ_JACIBU010000001.1"/>
</dbReference>
<evidence type="ECO:0000313" key="2">
    <source>
        <dbReference type="EMBL" id="PZA20933.1"/>
    </source>
</evidence>
<name>A0A323VA99_9ACTN</name>
<gene>
    <name evidence="2" type="ORF">DMO24_12915</name>
    <name evidence="1" type="ORF">FHX36_001372</name>
</gene>
<organism evidence="2 3">
    <name type="scientific">Modestobacter versicolor</name>
    <dbReference type="NCBI Taxonomy" id="429133"/>
    <lineage>
        <taxon>Bacteria</taxon>
        <taxon>Bacillati</taxon>
        <taxon>Actinomycetota</taxon>
        <taxon>Actinomycetes</taxon>
        <taxon>Geodermatophilales</taxon>
        <taxon>Geodermatophilaceae</taxon>
        <taxon>Modestobacter</taxon>
    </lineage>
</organism>
<dbReference type="EMBL" id="JACIBU010000001">
    <property type="protein sequence ID" value="MBB3675637.1"/>
    <property type="molecule type" value="Genomic_DNA"/>
</dbReference>
<reference evidence="2 3" key="1">
    <citation type="submission" date="2018-06" db="EMBL/GenBank/DDBJ databases">
        <title>Draft genome sequence of Modestobacter versicolor CP153-2.</title>
        <authorList>
            <person name="Gundlapally S.R."/>
        </authorList>
    </citation>
    <scope>NUCLEOTIDE SEQUENCE [LARGE SCALE GENOMIC DNA]</scope>
    <source>
        <strain evidence="2 3">CP153-2</strain>
    </source>
</reference>
<evidence type="ECO:0008006" key="5">
    <source>
        <dbReference type="Google" id="ProtNLM"/>
    </source>
</evidence>
<evidence type="ECO:0000313" key="3">
    <source>
        <dbReference type="Proteomes" id="UP000247602"/>
    </source>
</evidence>
<dbReference type="AlphaFoldDB" id="A0A323VA99"/>
<proteinExistence type="predicted"/>
<comment type="caution">
    <text evidence="2">The sequence shown here is derived from an EMBL/GenBank/DDBJ whole genome shotgun (WGS) entry which is preliminary data.</text>
</comment>
<sequence length="173" mass="19410">MTAAGTDAFDFLHGRWQVHNRKLRDVTDPGCHDWVDFDATSEVRPVQHGLGNVDLMEVPDPPDGPPFEGLSLRLYDPTSGTWRIWWSSTRAPGRLDPPVVGRFTSDRGVFDCADVLGGRPVLVRFEWRADPDTPLWQQSFSFDDGASWTPNWTMSFSRVAGSAQPDRRPVRAG</sequence>
<evidence type="ECO:0000313" key="1">
    <source>
        <dbReference type="EMBL" id="MBB3675637.1"/>
    </source>
</evidence>
<dbReference type="OrthoDB" id="9814791at2"/>
<dbReference type="EMBL" id="QKNV01000130">
    <property type="protein sequence ID" value="PZA20933.1"/>
    <property type="molecule type" value="Genomic_DNA"/>
</dbReference>
<dbReference type="Proteomes" id="UP000580718">
    <property type="component" value="Unassembled WGS sequence"/>
</dbReference>
<accession>A0A323VA99</accession>
<evidence type="ECO:0000313" key="4">
    <source>
        <dbReference type="Proteomes" id="UP000580718"/>
    </source>
</evidence>
<dbReference type="Proteomes" id="UP000247602">
    <property type="component" value="Unassembled WGS sequence"/>
</dbReference>
<keyword evidence="3" id="KW-1185">Reference proteome</keyword>